<proteinExistence type="predicted"/>
<name>A0A4C1WET9_EUMVA</name>
<evidence type="ECO:0000256" key="1">
    <source>
        <dbReference type="SAM" id="MobiDB-lite"/>
    </source>
</evidence>
<keyword evidence="3" id="KW-1185">Reference proteome</keyword>
<dbReference type="EMBL" id="BGZK01000550">
    <property type="protein sequence ID" value="GBP49651.1"/>
    <property type="molecule type" value="Genomic_DNA"/>
</dbReference>
<reference evidence="2 3" key="1">
    <citation type="journal article" date="2019" name="Commun. Biol.">
        <title>The bagworm genome reveals a unique fibroin gene that provides high tensile strength.</title>
        <authorList>
            <person name="Kono N."/>
            <person name="Nakamura H."/>
            <person name="Ohtoshi R."/>
            <person name="Tomita M."/>
            <person name="Numata K."/>
            <person name="Arakawa K."/>
        </authorList>
    </citation>
    <scope>NUCLEOTIDE SEQUENCE [LARGE SCALE GENOMIC DNA]</scope>
</reference>
<feature type="compositionally biased region" description="Polar residues" evidence="1">
    <location>
        <begin position="84"/>
        <end position="93"/>
    </location>
</feature>
<evidence type="ECO:0000313" key="2">
    <source>
        <dbReference type="EMBL" id="GBP49651.1"/>
    </source>
</evidence>
<comment type="caution">
    <text evidence="2">The sequence shown here is derived from an EMBL/GenBank/DDBJ whole genome shotgun (WGS) entry which is preliminary data.</text>
</comment>
<organism evidence="2 3">
    <name type="scientific">Eumeta variegata</name>
    <name type="common">Bagworm moth</name>
    <name type="synonym">Eumeta japonica</name>
    <dbReference type="NCBI Taxonomy" id="151549"/>
    <lineage>
        <taxon>Eukaryota</taxon>
        <taxon>Metazoa</taxon>
        <taxon>Ecdysozoa</taxon>
        <taxon>Arthropoda</taxon>
        <taxon>Hexapoda</taxon>
        <taxon>Insecta</taxon>
        <taxon>Pterygota</taxon>
        <taxon>Neoptera</taxon>
        <taxon>Endopterygota</taxon>
        <taxon>Lepidoptera</taxon>
        <taxon>Glossata</taxon>
        <taxon>Ditrysia</taxon>
        <taxon>Tineoidea</taxon>
        <taxon>Psychidae</taxon>
        <taxon>Oiketicinae</taxon>
        <taxon>Eumeta</taxon>
    </lineage>
</organism>
<feature type="region of interest" description="Disordered" evidence="1">
    <location>
        <begin position="72"/>
        <end position="93"/>
    </location>
</feature>
<protein>
    <submittedName>
        <fullName evidence="2">Uncharacterized protein</fullName>
    </submittedName>
</protein>
<gene>
    <name evidence="2" type="ORF">EVAR_33284_1</name>
</gene>
<sequence length="194" mass="21025">MSKCEPRRLIYAAPEAAAVLPPLEVSLLNSFVESSFVAELDDSNEKKLRIAKSRSPNDKYSLSGIELGAARRRPHADGAGGPETNLTNNCKSITGSREGYQLRTALGVYSIPIKPIELLFDSSDEVHSGKTDLRVTGELHAAVCESSGVPLPLHDFRTILLHSTPSSIKYSIPIEEAGNAPVYSSQVASVHWLR</sequence>
<dbReference type="AlphaFoldDB" id="A0A4C1WET9"/>
<evidence type="ECO:0000313" key="3">
    <source>
        <dbReference type="Proteomes" id="UP000299102"/>
    </source>
</evidence>
<accession>A0A4C1WET9</accession>
<dbReference type="Proteomes" id="UP000299102">
    <property type="component" value="Unassembled WGS sequence"/>
</dbReference>